<dbReference type="SUPFAM" id="SSF50978">
    <property type="entry name" value="WD40 repeat-like"/>
    <property type="match status" value="1"/>
</dbReference>
<dbReference type="InterPro" id="IPR051972">
    <property type="entry name" value="Glutamate-rich_WD_repeat"/>
</dbReference>
<feature type="repeat" description="WD" evidence="4">
    <location>
        <begin position="337"/>
        <end position="379"/>
    </location>
</feature>
<feature type="region of interest" description="Disordered" evidence="5">
    <location>
        <begin position="1"/>
        <end position="84"/>
    </location>
</feature>
<keyword evidence="9" id="KW-1185">Reference proteome</keyword>
<dbReference type="EMBL" id="LSSK01000122">
    <property type="protein sequence ID" value="OMH84992.1"/>
    <property type="molecule type" value="Genomic_DNA"/>
</dbReference>
<evidence type="ECO:0000256" key="1">
    <source>
        <dbReference type="ARBA" id="ARBA00022574"/>
    </source>
</evidence>
<dbReference type="GO" id="GO:0042254">
    <property type="term" value="P:ribosome biogenesis"/>
    <property type="evidence" value="ECO:0007669"/>
    <property type="project" value="TreeGrafter"/>
</dbReference>
<feature type="repeat" description="WD" evidence="4">
    <location>
        <begin position="384"/>
        <end position="420"/>
    </location>
</feature>
<organism evidence="7 9">
    <name type="scientific">Zancudomyces culisetae</name>
    <name type="common">Gut fungus</name>
    <name type="synonym">Smittium culisetae</name>
    <dbReference type="NCBI Taxonomy" id="1213189"/>
    <lineage>
        <taxon>Eukaryota</taxon>
        <taxon>Fungi</taxon>
        <taxon>Fungi incertae sedis</taxon>
        <taxon>Zoopagomycota</taxon>
        <taxon>Kickxellomycotina</taxon>
        <taxon>Harpellomycetes</taxon>
        <taxon>Harpellales</taxon>
        <taxon>Legeriomycetaceae</taxon>
        <taxon>Zancudomyces</taxon>
    </lineage>
</organism>
<dbReference type="PROSITE" id="PS50294">
    <property type="entry name" value="WD_REPEATS_REGION"/>
    <property type="match status" value="3"/>
</dbReference>
<evidence type="ECO:0000313" key="9">
    <source>
        <dbReference type="Proteomes" id="UP000188320"/>
    </source>
</evidence>
<reference evidence="7" key="1">
    <citation type="submission" date="2017-01" db="EMBL/GenBank/DDBJ databases">
        <authorList>
            <person name="Mah S.A."/>
            <person name="Swanson W.J."/>
            <person name="Moy G.W."/>
            <person name="Vacquier V.D."/>
        </authorList>
    </citation>
    <scope>NUCLEOTIDE SEQUENCE [LARGE SCALE GENOMIC DNA]</scope>
    <source>
        <strain evidence="7">COL-18-3</strain>
    </source>
</reference>
<dbReference type="AlphaFoldDB" id="A0A1R1PC87"/>
<dbReference type="Pfam" id="PF12265">
    <property type="entry name" value="CAF1C_H4-bd"/>
    <property type="match status" value="1"/>
</dbReference>
<evidence type="ECO:0000256" key="2">
    <source>
        <dbReference type="ARBA" id="ARBA00022737"/>
    </source>
</evidence>
<proteinExistence type="predicted"/>
<evidence type="ECO:0000313" key="7">
    <source>
        <dbReference type="EMBL" id="OMH78574.1"/>
    </source>
</evidence>
<dbReference type="InterPro" id="IPR020472">
    <property type="entry name" value="WD40_PAC1"/>
</dbReference>
<dbReference type="EMBL" id="LSSK01001890">
    <property type="protein sequence ID" value="OMH78574.1"/>
    <property type="molecule type" value="Genomic_DNA"/>
</dbReference>
<feature type="compositionally biased region" description="Acidic residues" evidence="5">
    <location>
        <begin position="210"/>
        <end position="221"/>
    </location>
</feature>
<reference evidence="9" key="2">
    <citation type="submission" date="2017-01" db="EMBL/GenBank/DDBJ databases">
        <authorList>
            <person name="Wang Y."/>
            <person name="White M."/>
            <person name="Kvist S."/>
            <person name="Moncalvo J.-M."/>
        </authorList>
    </citation>
    <scope>NUCLEOTIDE SEQUENCE [LARGE SCALE GENOMIC DNA]</scope>
    <source>
        <strain evidence="9">COL-18-3</strain>
    </source>
</reference>
<accession>A0A1R1PC87</accession>
<feature type="domain" description="Histone-binding protein RBBP4-like N-terminal" evidence="6">
    <location>
        <begin position="132"/>
        <end position="200"/>
    </location>
</feature>
<evidence type="ECO:0000256" key="5">
    <source>
        <dbReference type="SAM" id="MobiDB-lite"/>
    </source>
</evidence>
<dbReference type="OrthoDB" id="2161379at2759"/>
<sequence>MSKRQATDTQALENGMEIDLPINGGERITGNIEKGERRKKKATGNDVGLGGDDEMGEFEDMFEDEMESEDEVVESEGSAESDLEELEDGRYIQKNMLSRIKEEQDREKEEEQEEMGERESKVYLPGDKLEKDEELVVDNTAYQMLHFLNVSWPCLSFDVVRDGLGENRTRFPQTMTIFTGTQADEAHKNEVMLMKMTKLHRTINDGKEQDENDDDEMDEDLDEDPVVQVRTMKHRGGVNRVRVKQSYDSPLGATWSDEGKVYIWDLKEQLNSLETSTYNLQAKAREPVYTVSTHDVEGFALDWHSDGRLLTGDCDKFIYLTQQRTDNGLFVTDKSAFRGHKQSVEDLQWSPSEQNVFASCSADQTIRIWDTRANNRKTSRLCVSQAHNSDVNVISWNKVSQYLMASGADDGKFSIWDLRTWGGGASGQKRILPVATMDWHKAPVTSIEWHPTDDSVIAVSGADDQLTIWDLSVELDPEEEQNGAGSRAVNEFVGADGSRRTVPPQLLFVHQGQRDIKELHWHPQIPGAIVSTAYSGFGVFKTISV</sequence>
<feature type="repeat" description="WD" evidence="4">
    <location>
        <begin position="437"/>
        <end position="472"/>
    </location>
</feature>
<dbReference type="Proteomes" id="UP000188320">
    <property type="component" value="Unassembled WGS sequence"/>
</dbReference>
<evidence type="ECO:0000259" key="6">
    <source>
        <dbReference type="Pfam" id="PF12265"/>
    </source>
</evidence>
<dbReference type="InterPro" id="IPR015943">
    <property type="entry name" value="WD40/YVTN_repeat-like_dom_sf"/>
</dbReference>
<keyword evidence="1 4" id="KW-0853">WD repeat</keyword>
<gene>
    <name evidence="8" type="ORF">AX774_g1467</name>
    <name evidence="7" type="ORF">AX774_g8033</name>
</gene>
<evidence type="ECO:0000313" key="8">
    <source>
        <dbReference type="EMBL" id="OMH84992.1"/>
    </source>
</evidence>
<evidence type="ECO:0000256" key="4">
    <source>
        <dbReference type="PROSITE-ProRule" id="PRU00221"/>
    </source>
</evidence>
<feature type="region of interest" description="Disordered" evidence="5">
    <location>
        <begin position="98"/>
        <end position="120"/>
    </location>
</feature>
<dbReference type="InterPro" id="IPR036322">
    <property type="entry name" value="WD40_repeat_dom_sf"/>
</dbReference>
<comment type="caution">
    <text evidence="7">The sequence shown here is derived from an EMBL/GenBank/DDBJ whole genome shotgun (WGS) entry which is preliminary data.</text>
</comment>
<dbReference type="GO" id="GO:0005730">
    <property type="term" value="C:nucleolus"/>
    <property type="evidence" value="ECO:0007669"/>
    <property type="project" value="TreeGrafter"/>
</dbReference>
<name>A0A1R1PC87_ZANCU</name>
<dbReference type="PROSITE" id="PS50082">
    <property type="entry name" value="WD_REPEATS_2"/>
    <property type="match status" value="3"/>
</dbReference>
<dbReference type="Pfam" id="PF00400">
    <property type="entry name" value="WD40"/>
    <property type="match status" value="4"/>
</dbReference>
<dbReference type="SMART" id="SM00320">
    <property type="entry name" value="WD40"/>
    <property type="match status" value="5"/>
</dbReference>
<protein>
    <recommendedName>
        <fullName evidence="3">Glutamate-rich WD repeat-containing protein 1</fullName>
    </recommendedName>
</protein>
<keyword evidence="2" id="KW-0677">Repeat</keyword>
<feature type="compositionally biased region" description="Acidic residues" evidence="5">
    <location>
        <begin position="51"/>
        <end position="84"/>
    </location>
</feature>
<feature type="region of interest" description="Disordered" evidence="5">
    <location>
        <begin position="202"/>
        <end position="221"/>
    </location>
</feature>
<dbReference type="PANTHER" id="PTHR45903:SF1">
    <property type="entry name" value="GLUTAMATE-RICH WD REPEAT-CONTAINING PROTEIN 1"/>
    <property type="match status" value="1"/>
</dbReference>
<dbReference type="InterPro" id="IPR001680">
    <property type="entry name" value="WD40_rpt"/>
</dbReference>
<feature type="compositionally biased region" description="Basic and acidic residues" evidence="5">
    <location>
        <begin position="99"/>
        <end position="120"/>
    </location>
</feature>
<dbReference type="InterPro" id="IPR022052">
    <property type="entry name" value="Histone-bd_RBBP4-like_N"/>
</dbReference>
<dbReference type="PRINTS" id="PR00320">
    <property type="entry name" value="GPROTEINBRPT"/>
</dbReference>
<dbReference type="Gene3D" id="2.130.10.10">
    <property type="entry name" value="YVTN repeat-like/Quinoprotein amine dehydrogenase"/>
    <property type="match status" value="1"/>
</dbReference>
<evidence type="ECO:0000256" key="3">
    <source>
        <dbReference type="ARBA" id="ARBA00040876"/>
    </source>
</evidence>
<dbReference type="PANTHER" id="PTHR45903">
    <property type="entry name" value="GLUTAMATE-RICH WD REPEAT-CONTAINING PROTEIN 1"/>
    <property type="match status" value="1"/>
</dbReference>